<dbReference type="SFLD" id="SFLDG01136">
    <property type="entry name" value="C1.6:_Phosphoserine_Phosphatas"/>
    <property type="match status" value="1"/>
</dbReference>
<dbReference type="InterPro" id="IPR006549">
    <property type="entry name" value="HAD-SF_hydro_IIIA"/>
</dbReference>
<protein>
    <submittedName>
        <fullName evidence="8">HAD-IIIA family hydrolase</fullName>
    </submittedName>
</protein>
<reference evidence="8" key="1">
    <citation type="submission" date="2023-03" db="EMBL/GenBank/DDBJ databases">
        <title>Selenobaculum gbiensis gen. nov. sp. nov., a new bacterium isolated from the gut microbiota of IBD patient.</title>
        <authorList>
            <person name="Yeo S."/>
            <person name="Park H."/>
            <person name="Huh C.S."/>
        </authorList>
    </citation>
    <scope>NUCLEOTIDE SEQUENCE</scope>
    <source>
        <strain evidence="8">ICN-92133</strain>
    </source>
</reference>
<evidence type="ECO:0000256" key="7">
    <source>
        <dbReference type="PIRSR" id="PIRSR006118-2"/>
    </source>
</evidence>
<dbReference type="InterPro" id="IPR023214">
    <property type="entry name" value="HAD_sf"/>
</dbReference>
<dbReference type="InterPro" id="IPR036412">
    <property type="entry name" value="HAD-like_sf"/>
</dbReference>
<keyword evidence="9" id="KW-1185">Reference proteome</keyword>
<organism evidence="8 9">
    <name type="scientific">Selenobaculum gibii</name>
    <dbReference type="NCBI Taxonomy" id="3054208"/>
    <lineage>
        <taxon>Bacteria</taxon>
        <taxon>Bacillati</taxon>
        <taxon>Bacillota</taxon>
        <taxon>Negativicutes</taxon>
        <taxon>Selenomonadales</taxon>
        <taxon>Selenomonadaceae</taxon>
        <taxon>Selenobaculum</taxon>
    </lineage>
</organism>
<dbReference type="CDD" id="cd01630">
    <property type="entry name" value="HAD_KDO-like"/>
    <property type="match status" value="1"/>
</dbReference>
<dbReference type="NCBIfam" id="TIGR01670">
    <property type="entry name" value="KdsC-phosphatas"/>
    <property type="match status" value="1"/>
</dbReference>
<dbReference type="InterPro" id="IPR050793">
    <property type="entry name" value="CMP-NeuNAc_synthase"/>
</dbReference>
<dbReference type="SUPFAM" id="SSF56784">
    <property type="entry name" value="HAD-like"/>
    <property type="match status" value="1"/>
</dbReference>
<dbReference type="SFLD" id="SFLDS00003">
    <property type="entry name" value="Haloacid_Dehalogenase"/>
    <property type="match status" value="1"/>
</dbReference>
<dbReference type="KEGG" id="sgbi:P3F81_01600"/>
<dbReference type="NCBIfam" id="TIGR01662">
    <property type="entry name" value="HAD-SF-IIIA"/>
    <property type="match status" value="1"/>
</dbReference>
<keyword evidence="6 7" id="KW-0460">Magnesium</keyword>
<evidence type="ECO:0000256" key="4">
    <source>
        <dbReference type="ARBA" id="ARBA00022723"/>
    </source>
</evidence>
<evidence type="ECO:0000256" key="6">
    <source>
        <dbReference type="ARBA" id="ARBA00022842"/>
    </source>
</evidence>
<keyword evidence="4 7" id="KW-0479">Metal-binding</keyword>
<name>A0A9Y2AJJ1_9FIRM</name>
<evidence type="ECO:0000256" key="1">
    <source>
        <dbReference type="ARBA" id="ARBA00001946"/>
    </source>
</evidence>
<proteinExistence type="inferred from homology"/>
<dbReference type="PANTHER" id="PTHR21485:SF3">
    <property type="entry name" value="N-ACYLNEURAMINATE CYTIDYLYLTRANSFERASE"/>
    <property type="match status" value="1"/>
</dbReference>
<dbReference type="GO" id="GO:0008781">
    <property type="term" value="F:N-acylneuraminate cytidylyltransferase activity"/>
    <property type="evidence" value="ECO:0007669"/>
    <property type="project" value="TreeGrafter"/>
</dbReference>
<keyword evidence="5 8" id="KW-0378">Hydrolase</keyword>
<dbReference type="EMBL" id="CP120678">
    <property type="protein sequence ID" value="WIW71047.1"/>
    <property type="molecule type" value="Genomic_DNA"/>
</dbReference>
<dbReference type="PANTHER" id="PTHR21485">
    <property type="entry name" value="HAD SUPERFAMILY MEMBERS CMAS AND KDSC"/>
    <property type="match status" value="1"/>
</dbReference>
<dbReference type="RefSeq" id="WP_147666974.1">
    <property type="nucleotide sequence ID" value="NZ_CP120678.1"/>
</dbReference>
<feature type="binding site" evidence="7">
    <location>
        <position position="109"/>
    </location>
    <ligand>
        <name>Mg(2+)</name>
        <dbReference type="ChEBI" id="CHEBI:18420"/>
    </ligand>
</feature>
<comment type="similarity">
    <text evidence="2">Belongs to the KdsC family.</text>
</comment>
<dbReference type="Pfam" id="PF08282">
    <property type="entry name" value="Hydrolase_3"/>
    <property type="match status" value="1"/>
</dbReference>
<dbReference type="SFLD" id="SFLDG01138">
    <property type="entry name" value="C1.6.2:_Deoxy-d-mannose-octulo"/>
    <property type="match status" value="1"/>
</dbReference>
<accession>A0A9Y2AJJ1</accession>
<evidence type="ECO:0000313" key="9">
    <source>
        <dbReference type="Proteomes" id="UP001243623"/>
    </source>
</evidence>
<comment type="subunit">
    <text evidence="3">Homotetramer.</text>
</comment>
<gene>
    <name evidence="8" type="ORF">P3F81_01600</name>
</gene>
<sequence length="182" mass="20306">MYYSKRATRIKMVIFDVDGVLTDGTIVVGTTGEFMKNFNCQDGLGISLLHKAGIKTAIITGRTSEIVKIRSQELNITEVYQGVANKLSAFHMLKEKYHLEDDTIAYVGDDLIDLPVMLQVGLACAVDNAAYEVKEVAHYVARKEGGKGAVREIVEMILKSQGKWDSLIETYFTRQPLLETKQ</sequence>
<dbReference type="FunFam" id="3.40.50.1000:FF:000029">
    <property type="entry name" value="3-deoxy-D-manno-octulosonate 8-phosphate phosphatase KdsC"/>
    <property type="match status" value="1"/>
</dbReference>
<evidence type="ECO:0000256" key="5">
    <source>
        <dbReference type="ARBA" id="ARBA00022801"/>
    </source>
</evidence>
<dbReference type="GO" id="GO:0046872">
    <property type="term" value="F:metal ion binding"/>
    <property type="evidence" value="ECO:0007669"/>
    <property type="project" value="UniProtKB-KW"/>
</dbReference>
<comment type="cofactor">
    <cofactor evidence="1 7">
        <name>Mg(2+)</name>
        <dbReference type="ChEBI" id="CHEBI:18420"/>
    </cofactor>
</comment>
<evidence type="ECO:0000256" key="3">
    <source>
        <dbReference type="ARBA" id="ARBA00011881"/>
    </source>
</evidence>
<dbReference type="GO" id="GO:0016788">
    <property type="term" value="F:hydrolase activity, acting on ester bonds"/>
    <property type="evidence" value="ECO:0007669"/>
    <property type="project" value="InterPro"/>
</dbReference>
<dbReference type="Gene3D" id="3.40.50.1000">
    <property type="entry name" value="HAD superfamily/HAD-like"/>
    <property type="match status" value="1"/>
</dbReference>
<evidence type="ECO:0000256" key="2">
    <source>
        <dbReference type="ARBA" id="ARBA00005893"/>
    </source>
</evidence>
<feature type="binding site" evidence="7">
    <location>
        <position position="18"/>
    </location>
    <ligand>
        <name>substrate</name>
    </ligand>
</feature>
<dbReference type="Proteomes" id="UP001243623">
    <property type="component" value="Chromosome"/>
</dbReference>
<evidence type="ECO:0000313" key="8">
    <source>
        <dbReference type="EMBL" id="WIW71047.1"/>
    </source>
</evidence>
<feature type="binding site" evidence="7">
    <location>
        <position position="16"/>
    </location>
    <ligand>
        <name>Mg(2+)</name>
        <dbReference type="ChEBI" id="CHEBI:18420"/>
    </ligand>
</feature>
<dbReference type="AlphaFoldDB" id="A0A9Y2AJJ1"/>
<dbReference type="InterPro" id="IPR010023">
    <property type="entry name" value="KdsC_fam"/>
</dbReference>
<dbReference type="PIRSF" id="PIRSF006118">
    <property type="entry name" value="KDO8-P_Ptase"/>
    <property type="match status" value="1"/>
</dbReference>